<evidence type="ECO:0000256" key="1">
    <source>
        <dbReference type="ARBA" id="ARBA00022679"/>
    </source>
</evidence>
<dbReference type="InterPro" id="IPR016039">
    <property type="entry name" value="Thiolase-like"/>
</dbReference>
<keyword evidence="1" id="KW-0808">Transferase</keyword>
<dbReference type="Gene3D" id="3.40.47.10">
    <property type="match status" value="2"/>
</dbReference>
<evidence type="ECO:0000313" key="4">
    <source>
        <dbReference type="Proteomes" id="UP001241605"/>
    </source>
</evidence>
<name>A0ABY8QKG2_9RHOB</name>
<dbReference type="InterPro" id="IPR013747">
    <property type="entry name" value="ACP_syn_III_C"/>
</dbReference>
<organism evidence="3 4">
    <name type="scientific">Tropicibacter oceani</name>
    <dbReference type="NCBI Taxonomy" id="3058420"/>
    <lineage>
        <taxon>Bacteria</taxon>
        <taxon>Pseudomonadati</taxon>
        <taxon>Pseudomonadota</taxon>
        <taxon>Alphaproteobacteria</taxon>
        <taxon>Rhodobacterales</taxon>
        <taxon>Roseobacteraceae</taxon>
        <taxon>Tropicibacter</taxon>
    </lineage>
</organism>
<evidence type="ECO:0000259" key="2">
    <source>
        <dbReference type="Pfam" id="PF08541"/>
    </source>
</evidence>
<dbReference type="Proteomes" id="UP001241605">
    <property type="component" value="Chromosome"/>
</dbReference>
<dbReference type="RefSeq" id="WP_282301151.1">
    <property type="nucleotide sequence ID" value="NZ_CP124616.1"/>
</dbReference>
<reference evidence="3 4" key="1">
    <citation type="submission" date="2023-05" db="EMBL/GenBank/DDBJ databases">
        <title>YMD87, complete Genome.</title>
        <authorList>
            <person name="Zhang J."/>
            <person name="Xu X."/>
        </authorList>
    </citation>
    <scope>NUCLEOTIDE SEQUENCE [LARGE SCALE GENOMIC DNA]</scope>
    <source>
        <strain evidence="3 4">YMD87</strain>
    </source>
</reference>
<proteinExistence type="predicted"/>
<feature type="domain" description="Beta-ketoacyl-[acyl-carrier-protein] synthase III C-terminal" evidence="2">
    <location>
        <begin position="221"/>
        <end position="309"/>
    </location>
</feature>
<accession>A0ABY8QKG2</accession>
<dbReference type="Pfam" id="PF08541">
    <property type="entry name" value="ACP_syn_III_C"/>
    <property type="match status" value="1"/>
</dbReference>
<sequence>MELVRIAHTMDCASFPDLATLGEAYGWSQRTHRIFDRMFGLQSTALHPKMSLAEGLRLSAQRLADQSTELRGTVDYLVYCHALNTALPLEQETLSQIAAQVFDSTPEVLSVTHGSCASAIMAMQMLRTLPGDRPANIVLLTGEKCFFELLNYADNNGLFGELASAVYLRAGAGQGGTRVAATTAGVFEGVCQPLAKADRDLAASYDQAFIPTMTRAVQTVLDEAGLTADDIDVILPTHLSPFTFNRVAAQLGIPGERVIKQNLSRIGHCFCGDLFINYDTWLQAVPANDRPLNVLSFAAGMTGSYAAIILTKDQCA</sequence>
<gene>
    <name evidence="3" type="ORF">QF118_02905</name>
</gene>
<keyword evidence="4" id="KW-1185">Reference proteome</keyword>
<evidence type="ECO:0000313" key="3">
    <source>
        <dbReference type="EMBL" id="WGW04516.1"/>
    </source>
</evidence>
<protein>
    <submittedName>
        <fullName evidence="3">3-oxoacyl-[acyl-carrier-protein] synthase III C-terminal domain-containing protein</fullName>
    </submittedName>
</protein>
<dbReference type="SUPFAM" id="SSF53901">
    <property type="entry name" value="Thiolase-like"/>
    <property type="match status" value="1"/>
</dbReference>
<dbReference type="EMBL" id="CP124616">
    <property type="protein sequence ID" value="WGW04516.1"/>
    <property type="molecule type" value="Genomic_DNA"/>
</dbReference>